<dbReference type="EMBL" id="JASPKZ010008351">
    <property type="protein sequence ID" value="KAJ9580268.1"/>
    <property type="molecule type" value="Genomic_DNA"/>
</dbReference>
<dbReference type="Proteomes" id="UP001233999">
    <property type="component" value="Unassembled WGS sequence"/>
</dbReference>
<dbReference type="GO" id="GO:0071163">
    <property type="term" value="P:DNA replication preinitiation complex assembly"/>
    <property type="evidence" value="ECO:0007669"/>
    <property type="project" value="InterPro"/>
</dbReference>
<evidence type="ECO:0000313" key="5">
    <source>
        <dbReference type="Proteomes" id="UP001233999"/>
    </source>
</evidence>
<dbReference type="GO" id="GO:0005634">
    <property type="term" value="C:nucleus"/>
    <property type="evidence" value="ECO:0007669"/>
    <property type="project" value="TreeGrafter"/>
</dbReference>
<evidence type="ECO:0000256" key="2">
    <source>
        <dbReference type="SAM" id="MobiDB-lite"/>
    </source>
</evidence>
<dbReference type="SMART" id="SM01075">
    <property type="entry name" value="CDT1"/>
    <property type="match status" value="1"/>
</dbReference>
<dbReference type="PANTHER" id="PTHR28637">
    <property type="entry name" value="DNA REPLICATION FACTOR CDT1"/>
    <property type="match status" value="1"/>
</dbReference>
<dbReference type="GO" id="GO:0000076">
    <property type="term" value="P:DNA replication checkpoint signaling"/>
    <property type="evidence" value="ECO:0007669"/>
    <property type="project" value="TreeGrafter"/>
</dbReference>
<dbReference type="PANTHER" id="PTHR28637:SF1">
    <property type="entry name" value="DNA REPLICATION FACTOR CDT1"/>
    <property type="match status" value="1"/>
</dbReference>
<sequence length="421" mass="48163">MIFGILLKSKKTEISPLERSGENVVDSEQIQNTRSNVSFELKGCLSPSKKHKENELDQAEDKNKDIKDGFKTPTKTPSRELSLAELKRKLHRSAKMVEMRKCFANLNNAENELKNLEKKKKELNKPKLKKFQAIEIEVPTSPQKNIYCSPQKVGISPQTTPTKSPAFQRFASLAAPSAPVLPLPFNYKYLAEIFRCVDTVTSMLYNRKEIVSYKKLKPAVQEMLRRNFMERHLGQIKKVYPSAYDFHQEKCRNFGSTSKTEQYDLVLTPVAHTKILNEGTNQSDPESGVISMTPSCLLERKQEFHNYLLEITMDKHEEYLRTLNPPLIIPRDKVTRWHPGFGLDEVPDIVPDSLPQPPNIEKYTTAKDVLEKAKNLFNCNQRMEKALKLVSEQSNKIESPKKDVSPVPDLLKGIPKALLEK</sequence>
<dbReference type="InterPro" id="IPR045173">
    <property type="entry name" value="Cdt1"/>
</dbReference>
<dbReference type="Pfam" id="PF08839">
    <property type="entry name" value="CDT1"/>
    <property type="match status" value="1"/>
</dbReference>
<dbReference type="SUPFAM" id="SSF46785">
    <property type="entry name" value="Winged helix' DNA-binding domain"/>
    <property type="match status" value="1"/>
</dbReference>
<organism evidence="4 5">
    <name type="scientific">Diploptera punctata</name>
    <name type="common">Pacific beetle cockroach</name>
    <dbReference type="NCBI Taxonomy" id="6984"/>
    <lineage>
        <taxon>Eukaryota</taxon>
        <taxon>Metazoa</taxon>
        <taxon>Ecdysozoa</taxon>
        <taxon>Arthropoda</taxon>
        <taxon>Hexapoda</taxon>
        <taxon>Insecta</taxon>
        <taxon>Pterygota</taxon>
        <taxon>Neoptera</taxon>
        <taxon>Polyneoptera</taxon>
        <taxon>Dictyoptera</taxon>
        <taxon>Blattodea</taxon>
        <taxon>Blaberoidea</taxon>
        <taxon>Blaberidae</taxon>
        <taxon>Diplopterinae</taxon>
        <taxon>Diploptera</taxon>
    </lineage>
</organism>
<gene>
    <name evidence="4" type="ORF">L9F63_004081</name>
</gene>
<dbReference type="GO" id="GO:0030174">
    <property type="term" value="P:regulation of DNA-templated DNA replication initiation"/>
    <property type="evidence" value="ECO:0007669"/>
    <property type="project" value="InterPro"/>
</dbReference>
<evidence type="ECO:0000259" key="3">
    <source>
        <dbReference type="SMART" id="SM01075"/>
    </source>
</evidence>
<name>A0AAD7ZI15_DIPPU</name>
<proteinExistence type="predicted"/>
<dbReference type="InterPro" id="IPR036390">
    <property type="entry name" value="WH_DNA-bd_sf"/>
</dbReference>
<protein>
    <recommendedName>
        <fullName evidence="3">CDT1 Geminin-binding domain-containing protein</fullName>
    </recommendedName>
</protein>
<dbReference type="CDD" id="cd08674">
    <property type="entry name" value="Cdt1_m"/>
    <property type="match status" value="1"/>
</dbReference>
<comment type="caution">
    <text evidence="4">The sequence shown here is derived from an EMBL/GenBank/DDBJ whole genome shotgun (WGS) entry which is preliminary data.</text>
</comment>
<dbReference type="GO" id="GO:0003677">
    <property type="term" value="F:DNA binding"/>
    <property type="evidence" value="ECO:0007669"/>
    <property type="project" value="InterPro"/>
</dbReference>
<keyword evidence="5" id="KW-1185">Reference proteome</keyword>
<accession>A0AAD7ZI15</accession>
<feature type="compositionally biased region" description="Basic and acidic residues" evidence="2">
    <location>
        <begin position="52"/>
        <end position="70"/>
    </location>
</feature>
<feature type="domain" description="CDT1 Geminin-binding" evidence="3">
    <location>
        <begin position="183"/>
        <end position="356"/>
    </location>
</feature>
<dbReference type="InterPro" id="IPR014939">
    <property type="entry name" value="CDT1_Gemini-bd-like"/>
</dbReference>
<dbReference type="AlphaFoldDB" id="A0AAD7ZI15"/>
<evidence type="ECO:0000256" key="1">
    <source>
        <dbReference type="SAM" id="Coils"/>
    </source>
</evidence>
<dbReference type="GO" id="GO:0000278">
    <property type="term" value="P:mitotic cell cycle"/>
    <property type="evidence" value="ECO:0007669"/>
    <property type="project" value="TreeGrafter"/>
</dbReference>
<reference evidence="4" key="2">
    <citation type="submission" date="2023-05" db="EMBL/GenBank/DDBJ databases">
        <authorList>
            <person name="Fouks B."/>
        </authorList>
    </citation>
    <scope>NUCLEOTIDE SEQUENCE</scope>
    <source>
        <strain evidence="4">Stay&amp;Tobe</strain>
        <tissue evidence="4">Testes</tissue>
    </source>
</reference>
<evidence type="ECO:0000313" key="4">
    <source>
        <dbReference type="EMBL" id="KAJ9580268.1"/>
    </source>
</evidence>
<reference evidence="4" key="1">
    <citation type="journal article" date="2023" name="IScience">
        <title>Live-bearing cockroach genome reveals convergent evolutionary mechanisms linked to viviparity in insects and beyond.</title>
        <authorList>
            <person name="Fouks B."/>
            <person name="Harrison M.C."/>
            <person name="Mikhailova A.A."/>
            <person name="Marchal E."/>
            <person name="English S."/>
            <person name="Carruthers M."/>
            <person name="Jennings E.C."/>
            <person name="Chiamaka E.L."/>
            <person name="Frigard R.A."/>
            <person name="Pippel M."/>
            <person name="Attardo G.M."/>
            <person name="Benoit J.B."/>
            <person name="Bornberg-Bauer E."/>
            <person name="Tobe S.S."/>
        </authorList>
    </citation>
    <scope>NUCLEOTIDE SEQUENCE</scope>
    <source>
        <strain evidence="4">Stay&amp;Tobe</strain>
    </source>
</reference>
<dbReference type="GO" id="GO:0070182">
    <property type="term" value="F:DNA polymerase binding"/>
    <property type="evidence" value="ECO:0007669"/>
    <property type="project" value="TreeGrafter"/>
</dbReference>
<keyword evidence="1" id="KW-0175">Coiled coil</keyword>
<feature type="coiled-coil region" evidence="1">
    <location>
        <begin position="99"/>
        <end position="126"/>
    </location>
</feature>
<feature type="region of interest" description="Disordered" evidence="2">
    <location>
        <begin position="45"/>
        <end position="77"/>
    </location>
</feature>
<feature type="non-terminal residue" evidence="4">
    <location>
        <position position="1"/>
    </location>
</feature>